<keyword evidence="3" id="KW-1185">Reference proteome</keyword>
<feature type="compositionally biased region" description="Gly residues" evidence="1">
    <location>
        <begin position="26"/>
        <end position="35"/>
    </location>
</feature>
<comment type="caution">
    <text evidence="2">The sequence shown here is derived from an EMBL/GenBank/DDBJ whole genome shotgun (WGS) entry which is preliminary data.</text>
</comment>
<feature type="region of interest" description="Disordered" evidence="1">
    <location>
        <begin position="1"/>
        <end position="84"/>
    </location>
</feature>
<feature type="compositionally biased region" description="Basic residues" evidence="1">
    <location>
        <begin position="16"/>
        <end position="25"/>
    </location>
</feature>
<dbReference type="Gene3D" id="2.130.10.10">
    <property type="entry name" value="YVTN repeat-like/Quinoprotein amine dehydrogenase"/>
    <property type="match status" value="1"/>
</dbReference>
<dbReference type="OMA" id="PAHACER"/>
<gene>
    <name evidence="2" type="ORF">THAOC_30352</name>
</gene>
<dbReference type="AlphaFoldDB" id="K0RV75"/>
<accession>K0RV75</accession>
<feature type="compositionally biased region" description="Basic residues" evidence="1">
    <location>
        <begin position="434"/>
        <end position="446"/>
    </location>
</feature>
<feature type="region of interest" description="Disordered" evidence="1">
    <location>
        <begin position="318"/>
        <end position="449"/>
    </location>
</feature>
<protein>
    <submittedName>
        <fullName evidence="2">Uncharacterized protein</fullName>
    </submittedName>
</protein>
<sequence>RELGLVTEEVREPPRKRPAAKRRRPAGGGRGGGGGPPVPARRSRRLRRAAAGGAPTEKENGESAVPPQREEAEAEPEPEEFTVSPLFEYQMAAYVARMEGEGETTRRQAEPETPQQKGGGITTLVPTGTRLNPPSGLSAVYTLQFRPDDQGGRPSPWIVGGGKAGIVSLWDSSRPANDHGVVDPVVSFKGHSGRWIADARFVPAGRGPASSSGAVGLGGLLTAGNDGTVCHWDLASTSVKTGAPRLLGQSGKGLHSGGIFSMDVYLGEGGGVLIATGSKDKTLAVTSLDGLDGAPAWRSDFHSAKVGCVSFPTCGGAAGSPGCRPEGRPREAPLGRLEAGLGHRPGDGGTRRRDQAVGHKEGVGAGGDVPRPRAGVGKAAQADPPPGLRERRRRDLPAVGRGGERISVDVQGRRRAAGGGREGGRVQPGEAPGRRGRRGERGRPGRGRVAIAVEGGEVLMLSPA</sequence>
<dbReference type="EMBL" id="AGNL01043331">
    <property type="protein sequence ID" value="EJK50612.1"/>
    <property type="molecule type" value="Genomic_DNA"/>
</dbReference>
<organism evidence="2 3">
    <name type="scientific">Thalassiosira oceanica</name>
    <name type="common">Marine diatom</name>
    <dbReference type="NCBI Taxonomy" id="159749"/>
    <lineage>
        <taxon>Eukaryota</taxon>
        <taxon>Sar</taxon>
        <taxon>Stramenopiles</taxon>
        <taxon>Ochrophyta</taxon>
        <taxon>Bacillariophyta</taxon>
        <taxon>Coscinodiscophyceae</taxon>
        <taxon>Thalassiosirophycidae</taxon>
        <taxon>Thalassiosirales</taxon>
        <taxon>Thalassiosiraceae</taxon>
        <taxon>Thalassiosira</taxon>
    </lineage>
</organism>
<dbReference type="InterPro" id="IPR015943">
    <property type="entry name" value="WD40/YVTN_repeat-like_dom_sf"/>
</dbReference>
<evidence type="ECO:0000256" key="1">
    <source>
        <dbReference type="SAM" id="MobiDB-lite"/>
    </source>
</evidence>
<evidence type="ECO:0000313" key="3">
    <source>
        <dbReference type="Proteomes" id="UP000266841"/>
    </source>
</evidence>
<dbReference type="SMART" id="SM00320">
    <property type="entry name" value="WD40"/>
    <property type="match status" value="3"/>
</dbReference>
<reference evidence="2 3" key="1">
    <citation type="journal article" date="2012" name="Genome Biol.">
        <title>Genome and low-iron response of an oceanic diatom adapted to chronic iron limitation.</title>
        <authorList>
            <person name="Lommer M."/>
            <person name="Specht M."/>
            <person name="Roy A.S."/>
            <person name="Kraemer L."/>
            <person name="Andreson R."/>
            <person name="Gutowska M.A."/>
            <person name="Wolf J."/>
            <person name="Bergner S.V."/>
            <person name="Schilhabel M.B."/>
            <person name="Klostermeier U.C."/>
            <person name="Beiko R.G."/>
            <person name="Rosenstiel P."/>
            <person name="Hippler M."/>
            <person name="Laroche J."/>
        </authorList>
    </citation>
    <scope>NUCLEOTIDE SEQUENCE [LARGE SCALE GENOMIC DNA]</scope>
    <source>
        <strain evidence="2 3">CCMP1005</strain>
    </source>
</reference>
<dbReference type="InterPro" id="IPR001680">
    <property type="entry name" value="WD40_rpt"/>
</dbReference>
<evidence type="ECO:0000313" key="2">
    <source>
        <dbReference type="EMBL" id="EJK50612.1"/>
    </source>
</evidence>
<dbReference type="OrthoDB" id="273771at2759"/>
<feature type="compositionally biased region" description="Basic and acidic residues" evidence="1">
    <location>
        <begin position="344"/>
        <end position="362"/>
    </location>
</feature>
<feature type="compositionally biased region" description="Basic and acidic residues" evidence="1">
    <location>
        <begin position="1"/>
        <end position="15"/>
    </location>
</feature>
<dbReference type="SUPFAM" id="SSF50978">
    <property type="entry name" value="WD40 repeat-like"/>
    <property type="match status" value="1"/>
</dbReference>
<feature type="non-terminal residue" evidence="2">
    <location>
        <position position="1"/>
    </location>
</feature>
<proteinExistence type="predicted"/>
<dbReference type="InterPro" id="IPR036322">
    <property type="entry name" value="WD40_repeat_dom_sf"/>
</dbReference>
<dbReference type="Proteomes" id="UP000266841">
    <property type="component" value="Unassembled WGS sequence"/>
</dbReference>
<name>K0RV75_THAOC</name>
<feature type="compositionally biased region" description="Basic and acidic residues" evidence="1">
    <location>
        <begin position="98"/>
        <end position="110"/>
    </location>
</feature>
<feature type="region of interest" description="Disordered" evidence="1">
    <location>
        <begin position="98"/>
        <end position="133"/>
    </location>
</feature>